<keyword evidence="5" id="KW-1185">Reference proteome</keyword>
<dbReference type="InterPro" id="IPR001789">
    <property type="entry name" value="Sig_transdc_resp-reg_receiver"/>
</dbReference>
<dbReference type="AlphaFoldDB" id="A0A369TGP3"/>
<evidence type="ECO:0000256" key="2">
    <source>
        <dbReference type="PROSITE-ProRule" id="PRU00169"/>
    </source>
</evidence>
<comment type="caution">
    <text evidence="4">The sequence shown here is derived from an EMBL/GenBank/DDBJ whole genome shotgun (WGS) entry which is preliminary data.</text>
</comment>
<sequence>MKPRILLVEDDSDFAESVALNLEEAGFHMIGPVAGGLEAFAACEREQPDVALIDISLEGMIDGIFLGEQLAERGVAVVYLTGRFERALREGRSHAVALLAKPCGSDELIATLNQAMSAKQPAKTG</sequence>
<dbReference type="Pfam" id="PF00072">
    <property type="entry name" value="Response_reg"/>
    <property type="match status" value="1"/>
</dbReference>
<feature type="domain" description="Response regulatory" evidence="3">
    <location>
        <begin position="4"/>
        <end position="116"/>
    </location>
</feature>
<dbReference type="PROSITE" id="PS50110">
    <property type="entry name" value="RESPONSE_REGULATORY"/>
    <property type="match status" value="1"/>
</dbReference>
<dbReference type="RefSeq" id="WP_114580563.1">
    <property type="nucleotide sequence ID" value="NZ_QPMH01000002.1"/>
</dbReference>
<evidence type="ECO:0000256" key="1">
    <source>
        <dbReference type="ARBA" id="ARBA00022553"/>
    </source>
</evidence>
<protein>
    <submittedName>
        <fullName evidence="4">Response regulator</fullName>
    </submittedName>
</protein>
<dbReference type="InterPro" id="IPR050595">
    <property type="entry name" value="Bact_response_regulator"/>
</dbReference>
<reference evidence="4 5" key="1">
    <citation type="submission" date="2018-07" db="EMBL/GenBank/DDBJ databases">
        <title>Venubactetium sediminum gen. nov., sp. nov., isolated from a marine solar saltern.</title>
        <authorList>
            <person name="Wang S."/>
        </authorList>
    </citation>
    <scope>NUCLEOTIDE SEQUENCE [LARGE SCALE GENOMIC DNA]</scope>
    <source>
        <strain evidence="4 5">WD2A32</strain>
    </source>
</reference>
<gene>
    <name evidence="4" type="ORF">DRB17_02320</name>
</gene>
<proteinExistence type="predicted"/>
<dbReference type="Proteomes" id="UP000253941">
    <property type="component" value="Unassembled WGS sequence"/>
</dbReference>
<evidence type="ECO:0000313" key="4">
    <source>
        <dbReference type="EMBL" id="RDD63307.1"/>
    </source>
</evidence>
<keyword evidence="1 2" id="KW-0597">Phosphoprotein</keyword>
<dbReference type="EMBL" id="QPMH01000002">
    <property type="protein sequence ID" value="RDD63307.1"/>
    <property type="molecule type" value="Genomic_DNA"/>
</dbReference>
<dbReference type="InterPro" id="IPR011006">
    <property type="entry name" value="CheY-like_superfamily"/>
</dbReference>
<dbReference type="SMART" id="SM00448">
    <property type="entry name" value="REC"/>
    <property type="match status" value="1"/>
</dbReference>
<dbReference type="GO" id="GO:0000160">
    <property type="term" value="P:phosphorelay signal transduction system"/>
    <property type="evidence" value="ECO:0007669"/>
    <property type="project" value="InterPro"/>
</dbReference>
<evidence type="ECO:0000259" key="3">
    <source>
        <dbReference type="PROSITE" id="PS50110"/>
    </source>
</evidence>
<name>A0A369TGP3_9PROT</name>
<feature type="modified residue" description="4-aspartylphosphate" evidence="2">
    <location>
        <position position="54"/>
    </location>
</feature>
<dbReference type="PANTHER" id="PTHR44591">
    <property type="entry name" value="STRESS RESPONSE REGULATOR PROTEIN 1"/>
    <property type="match status" value="1"/>
</dbReference>
<accession>A0A369TGP3</accession>
<dbReference type="Gene3D" id="3.40.50.2300">
    <property type="match status" value="1"/>
</dbReference>
<dbReference type="PANTHER" id="PTHR44591:SF3">
    <property type="entry name" value="RESPONSE REGULATORY DOMAIN-CONTAINING PROTEIN"/>
    <property type="match status" value="1"/>
</dbReference>
<dbReference type="SUPFAM" id="SSF52172">
    <property type="entry name" value="CheY-like"/>
    <property type="match status" value="1"/>
</dbReference>
<organism evidence="4 5">
    <name type="scientific">Ferruginivarius sediminum</name>
    <dbReference type="NCBI Taxonomy" id="2661937"/>
    <lineage>
        <taxon>Bacteria</taxon>
        <taxon>Pseudomonadati</taxon>
        <taxon>Pseudomonadota</taxon>
        <taxon>Alphaproteobacteria</taxon>
        <taxon>Rhodospirillales</taxon>
        <taxon>Rhodospirillaceae</taxon>
        <taxon>Ferruginivarius</taxon>
    </lineage>
</organism>
<evidence type="ECO:0000313" key="5">
    <source>
        <dbReference type="Proteomes" id="UP000253941"/>
    </source>
</evidence>